<dbReference type="AlphaFoldDB" id="A0AAV8Y591"/>
<sequence length="113" mass="12664">MFDNVNSRIFPTLKSNDVADRVVEALRREETNVMIPGSFRLAMWLKVIMPWPITSLSLRNLVPDAAPHSPQVVQITEKEEEISSDIDNKNKSSSLSSSVTKLNQRLVATGKNL</sequence>
<dbReference type="EMBL" id="JAPWTK010000189">
    <property type="protein sequence ID" value="KAJ8946338.1"/>
    <property type="molecule type" value="Genomic_DNA"/>
</dbReference>
<comment type="caution">
    <text evidence="2">The sequence shown here is derived from an EMBL/GenBank/DDBJ whole genome shotgun (WGS) entry which is preliminary data.</text>
</comment>
<evidence type="ECO:0000313" key="2">
    <source>
        <dbReference type="EMBL" id="KAJ8946338.1"/>
    </source>
</evidence>
<protein>
    <submittedName>
        <fullName evidence="2">Uncharacterized protein</fullName>
    </submittedName>
</protein>
<gene>
    <name evidence="2" type="ORF">NQ318_004228</name>
</gene>
<reference evidence="2" key="1">
    <citation type="journal article" date="2023" name="Insect Mol. Biol.">
        <title>Genome sequencing provides insights into the evolution of gene families encoding plant cell wall-degrading enzymes in longhorned beetles.</title>
        <authorList>
            <person name="Shin N.R."/>
            <person name="Okamura Y."/>
            <person name="Kirsch R."/>
            <person name="Pauchet Y."/>
        </authorList>
    </citation>
    <scope>NUCLEOTIDE SEQUENCE</scope>
    <source>
        <strain evidence="2">AMC_N1</strain>
    </source>
</reference>
<feature type="region of interest" description="Disordered" evidence="1">
    <location>
        <begin position="78"/>
        <end position="99"/>
    </location>
</feature>
<name>A0AAV8Y591_9CUCU</name>
<proteinExistence type="predicted"/>
<dbReference type="Proteomes" id="UP001162162">
    <property type="component" value="Unassembled WGS sequence"/>
</dbReference>
<evidence type="ECO:0000313" key="3">
    <source>
        <dbReference type="Proteomes" id="UP001162162"/>
    </source>
</evidence>
<accession>A0AAV8Y591</accession>
<keyword evidence="3" id="KW-1185">Reference proteome</keyword>
<organism evidence="2 3">
    <name type="scientific">Aromia moschata</name>
    <dbReference type="NCBI Taxonomy" id="1265417"/>
    <lineage>
        <taxon>Eukaryota</taxon>
        <taxon>Metazoa</taxon>
        <taxon>Ecdysozoa</taxon>
        <taxon>Arthropoda</taxon>
        <taxon>Hexapoda</taxon>
        <taxon>Insecta</taxon>
        <taxon>Pterygota</taxon>
        <taxon>Neoptera</taxon>
        <taxon>Endopterygota</taxon>
        <taxon>Coleoptera</taxon>
        <taxon>Polyphaga</taxon>
        <taxon>Cucujiformia</taxon>
        <taxon>Chrysomeloidea</taxon>
        <taxon>Cerambycidae</taxon>
        <taxon>Cerambycinae</taxon>
        <taxon>Callichromatini</taxon>
        <taxon>Aromia</taxon>
    </lineage>
</organism>
<evidence type="ECO:0000256" key="1">
    <source>
        <dbReference type="SAM" id="MobiDB-lite"/>
    </source>
</evidence>